<dbReference type="Pfam" id="PF00241">
    <property type="entry name" value="Cofilin_ADF"/>
    <property type="match status" value="1"/>
</dbReference>
<comment type="similarity">
    <text evidence="1">Belongs to the actin-binding proteins ADF family.</text>
</comment>
<dbReference type="GO" id="GO:0015629">
    <property type="term" value="C:actin cytoskeleton"/>
    <property type="evidence" value="ECO:0007669"/>
    <property type="project" value="InterPro"/>
</dbReference>
<dbReference type="PANTHER" id="PTHR11913">
    <property type="entry name" value="COFILIN-RELATED"/>
    <property type="match status" value="1"/>
</dbReference>
<name>A0A2V0PBP2_9CHLO</name>
<dbReference type="AlphaFoldDB" id="A0A2V0PBP2"/>
<reference evidence="5 6" key="1">
    <citation type="journal article" date="2018" name="Sci. Rep.">
        <title>Raphidocelis subcapitata (=Pseudokirchneriella subcapitata) provides an insight into genome evolution and environmental adaptations in the Sphaeropleales.</title>
        <authorList>
            <person name="Suzuki S."/>
            <person name="Yamaguchi H."/>
            <person name="Nakajima N."/>
            <person name="Kawachi M."/>
        </authorList>
    </citation>
    <scope>NUCLEOTIDE SEQUENCE [LARGE SCALE GENOMIC DNA]</scope>
    <source>
        <strain evidence="5 6">NIES-35</strain>
    </source>
</reference>
<evidence type="ECO:0000256" key="2">
    <source>
        <dbReference type="ARBA" id="ARBA00023203"/>
    </source>
</evidence>
<dbReference type="InterPro" id="IPR017904">
    <property type="entry name" value="ADF/Cofilin"/>
</dbReference>
<dbReference type="InParanoid" id="A0A2V0PBP2"/>
<evidence type="ECO:0000259" key="4">
    <source>
        <dbReference type="PROSITE" id="PS51263"/>
    </source>
</evidence>
<keyword evidence="6" id="KW-1185">Reference proteome</keyword>
<accession>A0A2V0PBP2</accession>
<dbReference type="SUPFAM" id="SSF55753">
    <property type="entry name" value="Actin depolymerizing proteins"/>
    <property type="match status" value="1"/>
</dbReference>
<dbReference type="InterPro" id="IPR002108">
    <property type="entry name" value="ADF-H"/>
</dbReference>
<dbReference type="InterPro" id="IPR029006">
    <property type="entry name" value="ADF-H/Gelsolin-like_dom_sf"/>
</dbReference>
<dbReference type="EMBL" id="BDRX01000053">
    <property type="protein sequence ID" value="GBF94587.1"/>
    <property type="molecule type" value="Genomic_DNA"/>
</dbReference>
<keyword evidence="2" id="KW-0009">Actin-binding</keyword>
<evidence type="ECO:0000256" key="1">
    <source>
        <dbReference type="ARBA" id="ARBA00006844"/>
    </source>
</evidence>
<proteinExistence type="inferred from homology"/>
<dbReference type="OrthoDB" id="10249245at2759"/>
<dbReference type="GO" id="GO:0030042">
    <property type="term" value="P:actin filament depolymerization"/>
    <property type="evidence" value="ECO:0007669"/>
    <property type="project" value="InterPro"/>
</dbReference>
<feature type="compositionally biased region" description="Gly residues" evidence="3">
    <location>
        <begin position="163"/>
        <end position="178"/>
    </location>
</feature>
<evidence type="ECO:0000313" key="6">
    <source>
        <dbReference type="Proteomes" id="UP000247498"/>
    </source>
</evidence>
<sequence length="375" mass="38191">MADLETLRAARAAIEEGLISSNDYDVVKVAFLRAQQIKAGFDAGFLPENDYQRARDAYLNALDFSVMAARPSVGGPVLANANGAPAPRPAANGAAAAAATAARAAAPAPAAARARAPTAAASPGVGNGSPANGASAAAAAAVSPSGTGGGGAPSPRGQPAGSSGAGSGGGGGGSGGGDLRSPTRAGGSGGAMGLFNRAFGRGSGGGGGPPSPPFAMPRDVPAYVARGWTARKVSMAGIGLTDDCVNLFMHMKTRSAFKWIVFRVDDSGKTVVPERMGGRGSAYDEFVASLPPRECRYGVFDYEYTSRERGSFNKIVFINWAPETAHIKTKMMYAATKDFFKGFLEGTGAELQANDADDISEDEMRARVMGNLTRK</sequence>
<dbReference type="PROSITE" id="PS51263">
    <property type="entry name" value="ADF_H"/>
    <property type="match status" value="1"/>
</dbReference>
<dbReference type="SMART" id="SM00102">
    <property type="entry name" value="ADF"/>
    <property type="match status" value="1"/>
</dbReference>
<dbReference type="GO" id="GO:0003779">
    <property type="term" value="F:actin binding"/>
    <property type="evidence" value="ECO:0007669"/>
    <property type="project" value="UniProtKB-KW"/>
</dbReference>
<feature type="region of interest" description="Disordered" evidence="3">
    <location>
        <begin position="141"/>
        <end position="214"/>
    </location>
</feature>
<protein>
    <submittedName>
        <fullName evidence="5">Actin-depolymerizing factor-like</fullName>
    </submittedName>
</protein>
<dbReference type="CDD" id="cd11286">
    <property type="entry name" value="ADF_cofilin_like"/>
    <property type="match status" value="1"/>
</dbReference>
<dbReference type="STRING" id="307507.A0A2V0PBP2"/>
<feature type="compositionally biased region" description="Low complexity" evidence="3">
    <location>
        <begin position="153"/>
        <end position="162"/>
    </location>
</feature>
<organism evidence="5 6">
    <name type="scientific">Raphidocelis subcapitata</name>
    <dbReference type="NCBI Taxonomy" id="307507"/>
    <lineage>
        <taxon>Eukaryota</taxon>
        <taxon>Viridiplantae</taxon>
        <taxon>Chlorophyta</taxon>
        <taxon>core chlorophytes</taxon>
        <taxon>Chlorophyceae</taxon>
        <taxon>CS clade</taxon>
        <taxon>Sphaeropleales</taxon>
        <taxon>Selenastraceae</taxon>
        <taxon>Raphidocelis</taxon>
    </lineage>
</organism>
<evidence type="ECO:0000313" key="5">
    <source>
        <dbReference type="EMBL" id="GBF94587.1"/>
    </source>
</evidence>
<comment type="caution">
    <text evidence="5">The sequence shown here is derived from an EMBL/GenBank/DDBJ whole genome shotgun (WGS) entry which is preliminary data.</text>
</comment>
<gene>
    <name evidence="5" type="ORF">Rsub_06702</name>
</gene>
<feature type="domain" description="ADF-H" evidence="4">
    <location>
        <begin position="235"/>
        <end position="369"/>
    </location>
</feature>
<dbReference type="Gene3D" id="3.40.20.10">
    <property type="entry name" value="Severin"/>
    <property type="match status" value="1"/>
</dbReference>
<dbReference type="Proteomes" id="UP000247498">
    <property type="component" value="Unassembled WGS sequence"/>
</dbReference>
<evidence type="ECO:0000256" key="3">
    <source>
        <dbReference type="SAM" id="MobiDB-lite"/>
    </source>
</evidence>